<proteinExistence type="predicted"/>
<reference evidence="3" key="1">
    <citation type="submission" date="2025-08" db="UniProtKB">
        <authorList>
            <consortium name="RefSeq"/>
        </authorList>
    </citation>
    <scope>IDENTIFICATION</scope>
    <source>
        <tissue evidence="3">Gonads</tissue>
    </source>
</reference>
<evidence type="ECO:0000313" key="2">
    <source>
        <dbReference type="Proteomes" id="UP000085678"/>
    </source>
</evidence>
<dbReference type="GeneID" id="106166805"/>
<accession>A0A1S3IS70</accession>
<feature type="region of interest" description="Disordered" evidence="1">
    <location>
        <begin position="1"/>
        <end position="43"/>
    </location>
</feature>
<name>A0A1S3IS70_LINAN</name>
<organism evidence="2 3">
    <name type="scientific">Lingula anatina</name>
    <name type="common">Brachiopod</name>
    <name type="synonym">Lingula unguis</name>
    <dbReference type="NCBI Taxonomy" id="7574"/>
    <lineage>
        <taxon>Eukaryota</taxon>
        <taxon>Metazoa</taxon>
        <taxon>Spiralia</taxon>
        <taxon>Lophotrochozoa</taxon>
        <taxon>Brachiopoda</taxon>
        <taxon>Linguliformea</taxon>
        <taxon>Lingulata</taxon>
        <taxon>Lingulida</taxon>
        <taxon>Linguloidea</taxon>
        <taxon>Lingulidae</taxon>
        <taxon>Lingula</taxon>
    </lineage>
</organism>
<sequence length="408" mass="47330">MATDKARPLDVSCDDSGQNQESEVVRRTTSISSPSRSSFHPEGKEVHLNCHKCGSTLAKTLDVISVADLKAEGVTLEPEQEEGRDVEICLTDVHVYCLPVKTFYDPDDKCKRDIVFVKKNCDVRVYQERKTRTKLMWFQHYVRSKCYCKFCKKQVGSVYMPKDESSNLPTFYGLVLEKLDGKHQEELYLKCRRCQHRVSWRNSIVNLRDHVSIGSGFHGSEDIHLFKERDHTQVHCFKDPKNDYHVFLTVEDADTEYRKKNKVKSDWFVGFTAVECRCPRDWCKRLVGWRFLNGGRHFYGLLVKKLHGPHLKAWLWCESCRNNLFQLEDIVPKDPVSSKVVYKESAIVGRVFGFRVPLLKDEHGTLRKILTVTGDKLMGNRGDPLKVIIRNHTEVNELKQQNQTMTFP</sequence>
<protein>
    <submittedName>
        <fullName evidence="3">Uncharacterized protein LOC106166805</fullName>
    </submittedName>
</protein>
<dbReference type="KEGG" id="lak:106166805"/>
<evidence type="ECO:0000313" key="3">
    <source>
        <dbReference type="RefSeq" id="XP_013400918.1"/>
    </source>
</evidence>
<feature type="compositionally biased region" description="Low complexity" evidence="1">
    <location>
        <begin position="27"/>
        <end position="38"/>
    </location>
</feature>
<evidence type="ECO:0000256" key="1">
    <source>
        <dbReference type="SAM" id="MobiDB-lite"/>
    </source>
</evidence>
<gene>
    <name evidence="3" type="primary">LOC106166805</name>
</gene>
<dbReference type="InParanoid" id="A0A1S3IS70"/>
<dbReference type="Gene3D" id="2.170.150.20">
    <property type="entry name" value="Peptide methionine sulfoxide reductase"/>
    <property type="match status" value="2"/>
</dbReference>
<dbReference type="Proteomes" id="UP000085678">
    <property type="component" value="Unplaced"/>
</dbReference>
<dbReference type="AlphaFoldDB" id="A0A1S3IS70"/>
<keyword evidence="2" id="KW-1185">Reference proteome</keyword>
<dbReference type="RefSeq" id="XP_013400918.1">
    <property type="nucleotide sequence ID" value="XM_013545464.1"/>
</dbReference>